<sequence length="119" mass="13383">MNMVFIISSRYLSTSRTSPGSFPPNEVTFHIPRTSPSNRRSGAEVSTYVRCPILFVPFPHSSPCRWWSHWGMVSRLSFQLGLAESREEQPGQQALSPDPRLGSRVEPRTTSCASIVWTS</sequence>
<evidence type="ECO:0000256" key="1">
    <source>
        <dbReference type="SAM" id="MobiDB-lite"/>
    </source>
</evidence>
<gene>
    <name evidence="2" type="ORF">CHARACLAT_022882</name>
</gene>
<proteinExistence type="predicted"/>
<organism evidence="2 3">
    <name type="scientific">Characodon lateralis</name>
    <dbReference type="NCBI Taxonomy" id="208331"/>
    <lineage>
        <taxon>Eukaryota</taxon>
        <taxon>Metazoa</taxon>
        <taxon>Chordata</taxon>
        <taxon>Craniata</taxon>
        <taxon>Vertebrata</taxon>
        <taxon>Euteleostomi</taxon>
        <taxon>Actinopterygii</taxon>
        <taxon>Neopterygii</taxon>
        <taxon>Teleostei</taxon>
        <taxon>Neoteleostei</taxon>
        <taxon>Acanthomorphata</taxon>
        <taxon>Ovalentaria</taxon>
        <taxon>Atherinomorphae</taxon>
        <taxon>Cyprinodontiformes</taxon>
        <taxon>Goodeidae</taxon>
        <taxon>Characodon</taxon>
    </lineage>
</organism>
<keyword evidence="3" id="KW-1185">Reference proteome</keyword>
<comment type="caution">
    <text evidence="2">The sequence shown here is derived from an EMBL/GenBank/DDBJ whole genome shotgun (WGS) entry which is preliminary data.</text>
</comment>
<feature type="region of interest" description="Disordered" evidence="1">
    <location>
        <begin position="17"/>
        <end position="41"/>
    </location>
</feature>
<evidence type="ECO:0000313" key="2">
    <source>
        <dbReference type="EMBL" id="MED6271690.1"/>
    </source>
</evidence>
<dbReference type="EMBL" id="JAHUTJ010018765">
    <property type="protein sequence ID" value="MED6271690.1"/>
    <property type="molecule type" value="Genomic_DNA"/>
</dbReference>
<evidence type="ECO:0000313" key="3">
    <source>
        <dbReference type="Proteomes" id="UP001352852"/>
    </source>
</evidence>
<accession>A0ABU7DC07</accession>
<name>A0ABU7DC07_9TELE</name>
<feature type="region of interest" description="Disordered" evidence="1">
    <location>
        <begin position="87"/>
        <end position="107"/>
    </location>
</feature>
<reference evidence="2 3" key="1">
    <citation type="submission" date="2021-06" db="EMBL/GenBank/DDBJ databases">
        <authorList>
            <person name="Palmer J.M."/>
        </authorList>
    </citation>
    <scope>NUCLEOTIDE SEQUENCE [LARGE SCALE GENOMIC DNA]</scope>
    <source>
        <strain evidence="2 3">CL_MEX2019</strain>
        <tissue evidence="2">Muscle</tissue>
    </source>
</reference>
<protein>
    <submittedName>
        <fullName evidence="2">Uncharacterized protein</fullName>
    </submittedName>
</protein>
<dbReference type="Proteomes" id="UP001352852">
    <property type="component" value="Unassembled WGS sequence"/>
</dbReference>